<dbReference type="EMBL" id="CAJVPS010000396">
    <property type="protein sequence ID" value="CAG8483265.1"/>
    <property type="molecule type" value="Genomic_DNA"/>
</dbReference>
<gene>
    <name evidence="3" type="ORF">ALEPTO_LOCUS2600</name>
</gene>
<name>A0A9N8WG75_9GLOM</name>
<keyword evidence="4" id="KW-1185">Reference proteome</keyword>
<protein>
    <submittedName>
        <fullName evidence="3">13554_t:CDS:1</fullName>
    </submittedName>
</protein>
<accession>A0A9N8WG75</accession>
<feature type="chain" id="PRO_5040318377" evidence="2">
    <location>
        <begin position="25"/>
        <end position="109"/>
    </location>
</feature>
<evidence type="ECO:0000256" key="2">
    <source>
        <dbReference type="SAM" id="SignalP"/>
    </source>
</evidence>
<evidence type="ECO:0000313" key="4">
    <source>
        <dbReference type="Proteomes" id="UP000789508"/>
    </source>
</evidence>
<reference evidence="3" key="1">
    <citation type="submission" date="2021-06" db="EMBL/GenBank/DDBJ databases">
        <authorList>
            <person name="Kallberg Y."/>
            <person name="Tangrot J."/>
            <person name="Rosling A."/>
        </authorList>
    </citation>
    <scope>NUCLEOTIDE SEQUENCE</scope>
    <source>
        <strain evidence="3">FL130A</strain>
    </source>
</reference>
<comment type="caution">
    <text evidence="3">The sequence shown here is derived from an EMBL/GenBank/DDBJ whole genome shotgun (WGS) entry which is preliminary data.</text>
</comment>
<evidence type="ECO:0000256" key="1">
    <source>
        <dbReference type="SAM" id="MobiDB-lite"/>
    </source>
</evidence>
<evidence type="ECO:0000313" key="3">
    <source>
        <dbReference type="EMBL" id="CAG8483265.1"/>
    </source>
</evidence>
<keyword evidence="2" id="KW-0732">Signal</keyword>
<dbReference type="AlphaFoldDB" id="A0A9N8WG75"/>
<feature type="region of interest" description="Disordered" evidence="1">
    <location>
        <begin position="57"/>
        <end position="78"/>
    </location>
</feature>
<proteinExistence type="predicted"/>
<sequence length="109" mass="11144">MAKSGLFYCLVGVALLVLTTPSYAAPGHVATPTVDATSTKNNVCNGKDDTCKATTNNKNSFTNSGGKGSNADQENFDSGSAIIGTANTAVWKDIDQKVTPSGADDGEDP</sequence>
<organism evidence="3 4">
    <name type="scientific">Ambispora leptoticha</name>
    <dbReference type="NCBI Taxonomy" id="144679"/>
    <lineage>
        <taxon>Eukaryota</taxon>
        <taxon>Fungi</taxon>
        <taxon>Fungi incertae sedis</taxon>
        <taxon>Mucoromycota</taxon>
        <taxon>Glomeromycotina</taxon>
        <taxon>Glomeromycetes</taxon>
        <taxon>Archaeosporales</taxon>
        <taxon>Ambisporaceae</taxon>
        <taxon>Ambispora</taxon>
    </lineage>
</organism>
<feature type="signal peptide" evidence="2">
    <location>
        <begin position="1"/>
        <end position="24"/>
    </location>
</feature>
<dbReference type="Proteomes" id="UP000789508">
    <property type="component" value="Unassembled WGS sequence"/>
</dbReference>